<dbReference type="GO" id="GO:0009055">
    <property type="term" value="F:electron transfer activity"/>
    <property type="evidence" value="ECO:0007669"/>
    <property type="project" value="InterPro"/>
</dbReference>
<evidence type="ECO:0000313" key="7">
    <source>
        <dbReference type="Proteomes" id="UP000298416"/>
    </source>
</evidence>
<dbReference type="AlphaFoldDB" id="A0A8X8WJG3"/>
<dbReference type="InterPro" id="IPR008972">
    <property type="entry name" value="Cupredoxin"/>
</dbReference>
<feature type="domain" description="Phytocyanin" evidence="5">
    <location>
        <begin position="23"/>
        <end position="121"/>
    </location>
</feature>
<evidence type="ECO:0000256" key="2">
    <source>
        <dbReference type="ARBA" id="ARBA00023180"/>
    </source>
</evidence>
<dbReference type="InterPro" id="IPR039391">
    <property type="entry name" value="Phytocyanin-like"/>
</dbReference>
<accession>A0A8X8WJG3</accession>
<dbReference type="PANTHER" id="PTHR33021:SF193">
    <property type="entry name" value="OS06G0218600 PROTEIN"/>
    <property type="match status" value="1"/>
</dbReference>
<dbReference type="CDD" id="cd04216">
    <property type="entry name" value="Phytocyanin"/>
    <property type="match status" value="1"/>
</dbReference>
<dbReference type="PROSITE" id="PS51485">
    <property type="entry name" value="PHYTOCYANIN"/>
    <property type="match status" value="1"/>
</dbReference>
<reference evidence="6" key="1">
    <citation type="submission" date="2018-01" db="EMBL/GenBank/DDBJ databases">
        <authorList>
            <person name="Mao J.F."/>
        </authorList>
    </citation>
    <scope>NUCLEOTIDE SEQUENCE</scope>
    <source>
        <strain evidence="6">Huo1</strain>
        <tissue evidence="6">Leaf</tissue>
    </source>
</reference>
<dbReference type="SUPFAM" id="SSF49503">
    <property type="entry name" value="Cupredoxins"/>
    <property type="match status" value="1"/>
</dbReference>
<evidence type="ECO:0000259" key="5">
    <source>
        <dbReference type="PROSITE" id="PS51485"/>
    </source>
</evidence>
<keyword evidence="2" id="KW-0325">Glycoprotein</keyword>
<comment type="caution">
    <text evidence="6">The sequence shown here is derived from an EMBL/GenBank/DDBJ whole genome shotgun (WGS) entry which is preliminary data.</text>
</comment>
<evidence type="ECO:0000313" key="6">
    <source>
        <dbReference type="EMBL" id="KAG6395154.1"/>
    </source>
</evidence>
<dbReference type="Gene3D" id="2.60.40.420">
    <property type="entry name" value="Cupredoxins - blue copper proteins"/>
    <property type="match status" value="1"/>
</dbReference>
<proteinExistence type="predicted"/>
<organism evidence="6">
    <name type="scientific">Salvia splendens</name>
    <name type="common">Scarlet sage</name>
    <dbReference type="NCBI Taxonomy" id="180675"/>
    <lineage>
        <taxon>Eukaryota</taxon>
        <taxon>Viridiplantae</taxon>
        <taxon>Streptophyta</taxon>
        <taxon>Embryophyta</taxon>
        <taxon>Tracheophyta</taxon>
        <taxon>Spermatophyta</taxon>
        <taxon>Magnoliopsida</taxon>
        <taxon>eudicotyledons</taxon>
        <taxon>Gunneridae</taxon>
        <taxon>Pentapetalae</taxon>
        <taxon>asterids</taxon>
        <taxon>lamiids</taxon>
        <taxon>Lamiales</taxon>
        <taxon>Lamiaceae</taxon>
        <taxon>Nepetoideae</taxon>
        <taxon>Mentheae</taxon>
        <taxon>Salviinae</taxon>
        <taxon>Salvia</taxon>
        <taxon>Salvia subgen. Calosphace</taxon>
        <taxon>core Calosphace</taxon>
    </lineage>
</organism>
<dbReference type="GO" id="GO:0046872">
    <property type="term" value="F:metal ion binding"/>
    <property type="evidence" value="ECO:0007669"/>
    <property type="project" value="UniProtKB-KW"/>
</dbReference>
<keyword evidence="1" id="KW-0479">Metal-binding</keyword>
<dbReference type="OrthoDB" id="686200at2759"/>
<evidence type="ECO:0000256" key="3">
    <source>
        <dbReference type="SAM" id="MobiDB-lite"/>
    </source>
</evidence>
<dbReference type="FunFam" id="2.60.40.420:FF:000003">
    <property type="entry name" value="Blue copper"/>
    <property type="match status" value="1"/>
</dbReference>
<dbReference type="Proteomes" id="UP000298416">
    <property type="component" value="Unassembled WGS sequence"/>
</dbReference>
<sequence length="187" mass="19052">MKMGRAIAILFVLVIFPAVYGQTAHTVGDSAGWDNSVNYVNWLRGKTFTVGDSLVFNYDPSHAVDEVGANDYTSCNTANAISSDSNSPTTISLDRAGTRYFLCPRSNHCSQGQKLTITVVAASTTPGGGSTPSPPSPGGEGTPPTPTTTTPSSPPPPSGNAASSVGGKMSSVVGLLLVVGAMLGVMS</sequence>
<gene>
    <name evidence="6" type="ORF">SASPL_145793</name>
</gene>
<name>A0A8X8WJG3_SALSN</name>
<feature type="region of interest" description="Disordered" evidence="3">
    <location>
        <begin position="122"/>
        <end position="166"/>
    </location>
</feature>
<feature type="chain" id="PRO_5036484351" description="Phytocyanin domain-containing protein" evidence="4">
    <location>
        <begin position="22"/>
        <end position="187"/>
    </location>
</feature>
<protein>
    <recommendedName>
        <fullName evidence="5">Phytocyanin domain-containing protein</fullName>
    </recommendedName>
</protein>
<keyword evidence="7" id="KW-1185">Reference proteome</keyword>
<keyword evidence="4" id="KW-0732">Signal</keyword>
<dbReference type="PANTHER" id="PTHR33021">
    <property type="entry name" value="BLUE COPPER PROTEIN"/>
    <property type="match status" value="1"/>
</dbReference>
<dbReference type="Pfam" id="PF02298">
    <property type="entry name" value="Cu_bind_like"/>
    <property type="match status" value="1"/>
</dbReference>
<evidence type="ECO:0000256" key="4">
    <source>
        <dbReference type="SAM" id="SignalP"/>
    </source>
</evidence>
<dbReference type="GO" id="GO:0005886">
    <property type="term" value="C:plasma membrane"/>
    <property type="evidence" value="ECO:0007669"/>
    <property type="project" value="TreeGrafter"/>
</dbReference>
<dbReference type="InterPro" id="IPR003245">
    <property type="entry name" value="Phytocyanin_dom"/>
</dbReference>
<feature type="signal peptide" evidence="4">
    <location>
        <begin position="1"/>
        <end position="21"/>
    </location>
</feature>
<dbReference type="EMBL" id="PNBA02000017">
    <property type="protein sequence ID" value="KAG6395154.1"/>
    <property type="molecule type" value="Genomic_DNA"/>
</dbReference>
<reference evidence="6" key="2">
    <citation type="submission" date="2020-08" db="EMBL/GenBank/DDBJ databases">
        <title>Plant Genome Project.</title>
        <authorList>
            <person name="Zhang R.-G."/>
        </authorList>
    </citation>
    <scope>NUCLEOTIDE SEQUENCE</scope>
    <source>
        <strain evidence="6">Huo1</strain>
        <tissue evidence="6">Leaf</tissue>
    </source>
</reference>
<evidence type="ECO:0000256" key="1">
    <source>
        <dbReference type="ARBA" id="ARBA00022723"/>
    </source>
</evidence>